<evidence type="ECO:0000313" key="3">
    <source>
        <dbReference type="Proteomes" id="UP001558713"/>
    </source>
</evidence>
<sequence length="94" mass="10489">MVLALLFSFAFFFEKNSFLDAKQADFRVRTDTGFTRGGAAKEMPMPTLPSRKFGSLELTSSGRSEYGGVLVKANLTCSLLEGRLIYSSRKMVRH</sequence>
<organism evidence="2 3">
    <name type="scientific">Cardamine amara subsp. amara</name>
    <dbReference type="NCBI Taxonomy" id="228776"/>
    <lineage>
        <taxon>Eukaryota</taxon>
        <taxon>Viridiplantae</taxon>
        <taxon>Streptophyta</taxon>
        <taxon>Embryophyta</taxon>
        <taxon>Tracheophyta</taxon>
        <taxon>Spermatophyta</taxon>
        <taxon>Magnoliopsida</taxon>
        <taxon>eudicotyledons</taxon>
        <taxon>Gunneridae</taxon>
        <taxon>Pentapetalae</taxon>
        <taxon>rosids</taxon>
        <taxon>malvids</taxon>
        <taxon>Brassicales</taxon>
        <taxon>Brassicaceae</taxon>
        <taxon>Cardamineae</taxon>
        <taxon>Cardamine</taxon>
    </lineage>
</organism>
<dbReference type="AlphaFoldDB" id="A0ABD0Z1L9"/>
<accession>A0ABD0Z1L9</accession>
<evidence type="ECO:0000256" key="1">
    <source>
        <dbReference type="SAM" id="SignalP"/>
    </source>
</evidence>
<protein>
    <submittedName>
        <fullName evidence="2">Uncharacterized protein</fullName>
    </submittedName>
</protein>
<dbReference type="Proteomes" id="UP001558713">
    <property type="component" value="Unassembled WGS sequence"/>
</dbReference>
<keyword evidence="1" id="KW-0732">Signal</keyword>
<evidence type="ECO:0000313" key="2">
    <source>
        <dbReference type="EMBL" id="KAL1188597.1"/>
    </source>
</evidence>
<reference evidence="2 3" key="1">
    <citation type="submission" date="2024-04" db="EMBL/GenBank/DDBJ databases">
        <title>Genome assembly C_amara_ONT_v2.</title>
        <authorList>
            <person name="Yant L."/>
            <person name="Moore C."/>
            <person name="Slenker M."/>
        </authorList>
    </citation>
    <scope>NUCLEOTIDE SEQUENCE [LARGE SCALE GENOMIC DNA]</scope>
    <source>
        <tissue evidence="2">Leaf</tissue>
    </source>
</reference>
<feature type="signal peptide" evidence="1">
    <location>
        <begin position="1"/>
        <end position="17"/>
    </location>
</feature>
<gene>
    <name evidence="2" type="ORF">V5N11_003904</name>
</gene>
<name>A0ABD0Z1L9_CARAN</name>
<comment type="caution">
    <text evidence="2">The sequence shown here is derived from an EMBL/GenBank/DDBJ whole genome shotgun (WGS) entry which is preliminary data.</text>
</comment>
<keyword evidence="3" id="KW-1185">Reference proteome</keyword>
<dbReference type="EMBL" id="JBANAX010000920">
    <property type="protein sequence ID" value="KAL1188597.1"/>
    <property type="molecule type" value="Genomic_DNA"/>
</dbReference>
<proteinExistence type="predicted"/>
<feature type="chain" id="PRO_5044855777" evidence="1">
    <location>
        <begin position="18"/>
        <end position="94"/>
    </location>
</feature>